<proteinExistence type="predicted"/>
<dbReference type="GO" id="GO:0003677">
    <property type="term" value="F:DNA binding"/>
    <property type="evidence" value="ECO:0007669"/>
    <property type="project" value="UniProtKB-KW"/>
</dbReference>
<dbReference type="HOGENOM" id="CLU_083287_22_3_2"/>
<gene>
    <name evidence="5" type="ORF">MSBRW_1242</name>
</gene>
<dbReference type="AlphaFoldDB" id="A0A0E3QIG5"/>
<reference evidence="5 6" key="1">
    <citation type="submission" date="2014-07" db="EMBL/GenBank/DDBJ databases">
        <title>Methanogenic archaea and the global carbon cycle.</title>
        <authorList>
            <person name="Henriksen J.R."/>
            <person name="Luke J."/>
            <person name="Reinhart S."/>
            <person name="Benedict M.N."/>
            <person name="Youngblut N.D."/>
            <person name="Metcalf M.E."/>
            <person name="Whitaker R.J."/>
            <person name="Metcalf W.W."/>
        </authorList>
    </citation>
    <scope>NUCLEOTIDE SEQUENCE [LARGE SCALE GENOMIC DNA]</scope>
    <source>
        <strain evidence="5 6">Wiesmoor</strain>
    </source>
</reference>
<keyword evidence="3" id="KW-0804">Transcription</keyword>
<evidence type="ECO:0000259" key="4">
    <source>
        <dbReference type="PROSITE" id="PS50995"/>
    </source>
</evidence>
<keyword evidence="2" id="KW-0238">DNA-binding</keyword>
<dbReference type="InterPro" id="IPR023187">
    <property type="entry name" value="Tscrpt_reg_MarR-type_CS"/>
</dbReference>
<dbReference type="Gene3D" id="1.10.10.10">
    <property type="entry name" value="Winged helix-like DNA-binding domain superfamily/Winged helix DNA-binding domain"/>
    <property type="match status" value="1"/>
</dbReference>
<dbReference type="PANTHER" id="PTHR42756">
    <property type="entry name" value="TRANSCRIPTIONAL REGULATOR, MARR"/>
    <property type="match status" value="1"/>
</dbReference>
<dbReference type="KEGG" id="mbw:MSBRW_1242"/>
<protein>
    <submittedName>
        <fullName evidence="5">Transcriptional regulator, MarR family</fullName>
    </submittedName>
</protein>
<evidence type="ECO:0000313" key="6">
    <source>
        <dbReference type="Proteomes" id="UP000033038"/>
    </source>
</evidence>
<evidence type="ECO:0000256" key="3">
    <source>
        <dbReference type="ARBA" id="ARBA00023163"/>
    </source>
</evidence>
<dbReference type="PATRIC" id="fig|1434109.4.peg.1561"/>
<dbReference type="Proteomes" id="UP000033038">
    <property type="component" value="Chromosome"/>
</dbReference>
<dbReference type="InterPro" id="IPR036390">
    <property type="entry name" value="WH_DNA-bd_sf"/>
</dbReference>
<evidence type="ECO:0000256" key="1">
    <source>
        <dbReference type="ARBA" id="ARBA00023015"/>
    </source>
</evidence>
<name>A0A0E3QIG5_METBA</name>
<dbReference type="EMBL" id="CP009526">
    <property type="protein sequence ID" value="AKB50495.1"/>
    <property type="molecule type" value="Genomic_DNA"/>
</dbReference>
<dbReference type="SMART" id="SM00347">
    <property type="entry name" value="HTH_MARR"/>
    <property type="match status" value="1"/>
</dbReference>
<dbReference type="SUPFAM" id="SSF46785">
    <property type="entry name" value="Winged helix' DNA-binding domain"/>
    <property type="match status" value="1"/>
</dbReference>
<dbReference type="InterPro" id="IPR000835">
    <property type="entry name" value="HTH_MarR-typ"/>
</dbReference>
<accession>A0A0E3QIG5</accession>
<dbReference type="PANTHER" id="PTHR42756:SF1">
    <property type="entry name" value="TRANSCRIPTIONAL REPRESSOR OF EMRAB OPERON"/>
    <property type="match status" value="1"/>
</dbReference>
<sequence>MTARPLTVIPMKEEKIKETVKIQFEIINLFQKNFAKIFHKPGDNPYNLNKNQNRAIMIIGSIDNIMPTTLGKCLDLQKGSLTSMIDALEREGLVCRKKDPQDRRKTLISLTEKGKAYREWFIGRLEENVSEILRRLGEEDILAYKESLQIILTTLKKIDNTT</sequence>
<feature type="domain" description="HTH marR-type" evidence="4">
    <location>
        <begin position="1"/>
        <end position="160"/>
    </location>
</feature>
<dbReference type="PROSITE" id="PS01117">
    <property type="entry name" value="HTH_MARR_1"/>
    <property type="match status" value="1"/>
</dbReference>
<dbReference type="InterPro" id="IPR036388">
    <property type="entry name" value="WH-like_DNA-bd_sf"/>
</dbReference>
<dbReference type="GO" id="GO:0003700">
    <property type="term" value="F:DNA-binding transcription factor activity"/>
    <property type="evidence" value="ECO:0007669"/>
    <property type="project" value="InterPro"/>
</dbReference>
<organism evidence="5 6">
    <name type="scientific">Methanosarcina barkeri str. Wiesmoor</name>
    <dbReference type="NCBI Taxonomy" id="1434109"/>
    <lineage>
        <taxon>Archaea</taxon>
        <taxon>Methanobacteriati</taxon>
        <taxon>Methanobacteriota</taxon>
        <taxon>Stenosarchaea group</taxon>
        <taxon>Methanomicrobia</taxon>
        <taxon>Methanosarcinales</taxon>
        <taxon>Methanosarcinaceae</taxon>
        <taxon>Methanosarcina</taxon>
    </lineage>
</organism>
<dbReference type="PROSITE" id="PS50995">
    <property type="entry name" value="HTH_MARR_2"/>
    <property type="match status" value="1"/>
</dbReference>
<dbReference type="Pfam" id="PF01047">
    <property type="entry name" value="MarR"/>
    <property type="match status" value="1"/>
</dbReference>
<evidence type="ECO:0000313" key="5">
    <source>
        <dbReference type="EMBL" id="AKB50495.1"/>
    </source>
</evidence>
<dbReference type="PRINTS" id="PR00598">
    <property type="entry name" value="HTHMARR"/>
</dbReference>
<keyword evidence="1" id="KW-0805">Transcription regulation</keyword>
<evidence type="ECO:0000256" key="2">
    <source>
        <dbReference type="ARBA" id="ARBA00023125"/>
    </source>
</evidence>